<feature type="compositionally biased region" description="Low complexity" evidence="1">
    <location>
        <begin position="248"/>
        <end position="260"/>
    </location>
</feature>
<dbReference type="Proteomes" id="UP000034841">
    <property type="component" value="Unassembled WGS sequence"/>
</dbReference>
<sequence length="391" mass="42564">MLAAHNDNLLRPRGLAPKTPGARRLLHDENAVTMGKKVLGGPARDQNQENTVLRGKQTSFATPMASAQTRAPLGMKTTNAKARTNHLGGGKQVLKDNMDNAISRPKPKPTVFASSKLDIRCDPKPAKPESEVECASIAPEIPYESDILPIGGLSLNCLKPENLFGGYYEHFIDPTNDKGKRLHSLKLEEDLEKALRASEQDILRDIENTDWTVADVPESQQHLRKKKTVVTSRPASVTSNSRLRHTRAASSMSTRSAASTLGSAPANTLPRVRQAPLVNKHTKMPSWLQPKKQTVQGISDPIKATVSRTTIGYSKGRSASASIKEPRSAAGADPLGSMDPEETVVVPSPTHKHTARPQFVSIFDVAEESDQEDSFKAGSQAIDYDDDDFQL</sequence>
<comment type="caution">
    <text evidence="2">The sequence shown here is derived from an EMBL/GenBank/DDBJ whole genome shotgun (WGS) entry which is preliminary data.</text>
</comment>
<organism evidence="2 3">
    <name type="scientific">Ceratocystis fimbriata f. sp. platani</name>
    <dbReference type="NCBI Taxonomy" id="88771"/>
    <lineage>
        <taxon>Eukaryota</taxon>
        <taxon>Fungi</taxon>
        <taxon>Dikarya</taxon>
        <taxon>Ascomycota</taxon>
        <taxon>Pezizomycotina</taxon>
        <taxon>Sordariomycetes</taxon>
        <taxon>Hypocreomycetidae</taxon>
        <taxon>Microascales</taxon>
        <taxon>Ceratocystidaceae</taxon>
        <taxon>Ceratocystis</taxon>
    </lineage>
</organism>
<evidence type="ECO:0000256" key="1">
    <source>
        <dbReference type="SAM" id="MobiDB-lite"/>
    </source>
</evidence>
<proteinExistence type="predicted"/>
<accession>A0A0F8B450</accession>
<feature type="compositionally biased region" description="Polar residues" evidence="1">
    <location>
        <begin position="229"/>
        <end position="241"/>
    </location>
</feature>
<keyword evidence="3" id="KW-1185">Reference proteome</keyword>
<feature type="region of interest" description="Disordered" evidence="1">
    <location>
        <begin position="314"/>
        <end position="391"/>
    </location>
</feature>
<reference evidence="2 3" key="1">
    <citation type="submission" date="2015-04" db="EMBL/GenBank/DDBJ databases">
        <title>Genome sequence of Ceratocystis platani, a major pathogen of plane trees.</title>
        <authorList>
            <person name="Belbahri L."/>
        </authorList>
    </citation>
    <scope>NUCLEOTIDE SEQUENCE [LARGE SCALE GENOMIC DNA]</scope>
    <source>
        <strain evidence="2 3">CFO</strain>
    </source>
</reference>
<evidence type="ECO:0000313" key="2">
    <source>
        <dbReference type="EMBL" id="KKF94995.1"/>
    </source>
</evidence>
<feature type="region of interest" description="Disordered" evidence="1">
    <location>
        <begin position="1"/>
        <end position="23"/>
    </location>
</feature>
<name>A0A0F8B450_CERFI</name>
<evidence type="ECO:0000313" key="3">
    <source>
        <dbReference type="Proteomes" id="UP000034841"/>
    </source>
</evidence>
<dbReference type="AlphaFoldDB" id="A0A0F8B450"/>
<dbReference type="OrthoDB" id="5327145at2759"/>
<dbReference type="EMBL" id="LBBL01000125">
    <property type="protein sequence ID" value="KKF94995.1"/>
    <property type="molecule type" value="Genomic_DNA"/>
</dbReference>
<gene>
    <name evidence="2" type="ORF">CFO_g2636</name>
</gene>
<protein>
    <submittedName>
        <fullName evidence="2">Uncharacterized protein</fullName>
    </submittedName>
</protein>
<feature type="region of interest" description="Disordered" evidence="1">
    <location>
        <begin position="222"/>
        <end position="269"/>
    </location>
</feature>